<organism evidence="1 2">
    <name type="scientific">Cymbomonas tetramitiformis</name>
    <dbReference type="NCBI Taxonomy" id="36881"/>
    <lineage>
        <taxon>Eukaryota</taxon>
        <taxon>Viridiplantae</taxon>
        <taxon>Chlorophyta</taxon>
        <taxon>Pyramimonadophyceae</taxon>
        <taxon>Pyramimonadales</taxon>
        <taxon>Pyramimonadaceae</taxon>
        <taxon>Cymbomonas</taxon>
    </lineage>
</organism>
<accession>A0AAE0ENJ7</accession>
<keyword evidence="2" id="KW-1185">Reference proteome</keyword>
<reference evidence="1 2" key="1">
    <citation type="journal article" date="2015" name="Genome Biol. Evol.">
        <title>Comparative Genomics of a Bacterivorous Green Alga Reveals Evolutionary Causalities and Consequences of Phago-Mixotrophic Mode of Nutrition.</title>
        <authorList>
            <person name="Burns J.A."/>
            <person name="Paasch A."/>
            <person name="Narechania A."/>
            <person name="Kim E."/>
        </authorList>
    </citation>
    <scope>NUCLEOTIDE SEQUENCE [LARGE SCALE GENOMIC DNA]</scope>
    <source>
        <strain evidence="1 2">PLY_AMNH</strain>
    </source>
</reference>
<sequence>MIARSKGVSAANVGFEAVLSEHVLYPPVRGKTEAVSYWCALSASGIAICISLKKRSTTGTGPCQRLASFLQMERSITFSVRVFDSIQTKSSTAHTFADFIGTAGWEHTPDDPIVTGFNYTCPSAAARSARAAAPLLAGMLY</sequence>
<protein>
    <submittedName>
        <fullName evidence="1">Uncharacterized protein</fullName>
    </submittedName>
</protein>
<comment type="caution">
    <text evidence="1">The sequence shown here is derived from an EMBL/GenBank/DDBJ whole genome shotgun (WGS) entry which is preliminary data.</text>
</comment>
<gene>
    <name evidence="1" type="ORF">CYMTET_56651</name>
</gene>
<evidence type="ECO:0000313" key="1">
    <source>
        <dbReference type="EMBL" id="KAK3233035.1"/>
    </source>
</evidence>
<proteinExistence type="predicted"/>
<name>A0AAE0ENJ7_9CHLO</name>
<dbReference type="AlphaFoldDB" id="A0AAE0ENJ7"/>
<dbReference type="EMBL" id="LGRX02035818">
    <property type="protein sequence ID" value="KAK3233035.1"/>
    <property type="molecule type" value="Genomic_DNA"/>
</dbReference>
<dbReference type="Proteomes" id="UP001190700">
    <property type="component" value="Unassembled WGS sequence"/>
</dbReference>
<evidence type="ECO:0000313" key="2">
    <source>
        <dbReference type="Proteomes" id="UP001190700"/>
    </source>
</evidence>